<dbReference type="EMBL" id="BAABFL010000468">
    <property type="protein sequence ID" value="GAA4652068.1"/>
    <property type="molecule type" value="Genomic_DNA"/>
</dbReference>
<sequence>MIAKLLGLLGGPAGMALAVLKDIVLSFISSRIIARIFWLVIDQAGERMAELWAKSKNNQLKAERAAELRRIIAEAKADYYNEPVERRKQTHDEL</sequence>
<protein>
    <submittedName>
        <fullName evidence="1">Uncharacterized protein</fullName>
    </submittedName>
</protein>
<dbReference type="RefSeq" id="WP_345198563.1">
    <property type="nucleotide sequence ID" value="NZ_BAABFL010000468.1"/>
</dbReference>
<evidence type="ECO:0000313" key="2">
    <source>
        <dbReference type="Proteomes" id="UP001500604"/>
    </source>
</evidence>
<evidence type="ECO:0000313" key="1">
    <source>
        <dbReference type="EMBL" id="GAA4652068.1"/>
    </source>
</evidence>
<proteinExistence type="predicted"/>
<organism evidence="1 2">
    <name type="scientific">Kistimonas scapharcae</name>
    <dbReference type="NCBI Taxonomy" id="1036133"/>
    <lineage>
        <taxon>Bacteria</taxon>
        <taxon>Pseudomonadati</taxon>
        <taxon>Pseudomonadota</taxon>
        <taxon>Gammaproteobacteria</taxon>
        <taxon>Oceanospirillales</taxon>
        <taxon>Endozoicomonadaceae</taxon>
        <taxon>Kistimonas</taxon>
    </lineage>
</organism>
<keyword evidence="2" id="KW-1185">Reference proteome</keyword>
<name>A0ABP8V737_9GAMM</name>
<gene>
    <name evidence="1" type="ORF">GCM10023116_43520</name>
</gene>
<comment type="caution">
    <text evidence="1">The sequence shown here is derived from an EMBL/GenBank/DDBJ whole genome shotgun (WGS) entry which is preliminary data.</text>
</comment>
<accession>A0ABP8V737</accession>
<reference evidence="2" key="1">
    <citation type="journal article" date="2019" name="Int. J. Syst. Evol. Microbiol.">
        <title>The Global Catalogue of Microorganisms (GCM) 10K type strain sequencing project: providing services to taxonomists for standard genome sequencing and annotation.</title>
        <authorList>
            <consortium name="The Broad Institute Genomics Platform"/>
            <consortium name="The Broad Institute Genome Sequencing Center for Infectious Disease"/>
            <person name="Wu L."/>
            <person name="Ma J."/>
        </authorList>
    </citation>
    <scope>NUCLEOTIDE SEQUENCE [LARGE SCALE GENOMIC DNA]</scope>
    <source>
        <strain evidence="2">JCM 17805</strain>
    </source>
</reference>
<dbReference type="Proteomes" id="UP001500604">
    <property type="component" value="Unassembled WGS sequence"/>
</dbReference>